<name>C0Q9S1_DESAH</name>
<reference evidence="2 3" key="1">
    <citation type="journal article" date="2009" name="Environ. Microbiol.">
        <title>Genome sequence of Desulfobacterium autotrophicum HRM2, a marine sulfate reducer oxidizing organic carbon completely to carbon dioxide.</title>
        <authorList>
            <person name="Strittmatter A.W."/>
            <person name="Liesegang H."/>
            <person name="Rabus R."/>
            <person name="Decker I."/>
            <person name="Amann J."/>
            <person name="Andres S."/>
            <person name="Henne A."/>
            <person name="Fricke W.F."/>
            <person name="Martinez-Arias R."/>
            <person name="Bartels D."/>
            <person name="Goesmann A."/>
            <person name="Krause L."/>
            <person name="Puehler A."/>
            <person name="Klenk H.P."/>
            <person name="Richter M."/>
            <person name="Schuler M."/>
            <person name="Gloeckner F.O."/>
            <person name="Meyerdierks A."/>
            <person name="Gottschalk G."/>
            <person name="Amann R."/>
        </authorList>
    </citation>
    <scope>NUCLEOTIDE SEQUENCE [LARGE SCALE GENOMIC DNA]</scope>
    <source>
        <strain evidence="3">ATCC 43914 / DSM 3382 / HRM2</strain>
    </source>
</reference>
<feature type="signal peptide" evidence="1">
    <location>
        <begin position="1"/>
        <end position="26"/>
    </location>
</feature>
<dbReference type="RefSeq" id="WP_015903422.1">
    <property type="nucleotide sequence ID" value="NC_012108.1"/>
</dbReference>
<dbReference type="EMBL" id="CP001087">
    <property type="protein sequence ID" value="ACN14635.1"/>
    <property type="molecule type" value="Genomic_DNA"/>
</dbReference>
<feature type="chain" id="PRO_5002902003" description="VCBS repeat-containing protein" evidence="1">
    <location>
        <begin position="27"/>
        <end position="589"/>
    </location>
</feature>
<dbReference type="HOGENOM" id="CLU_462892_0_0_7"/>
<evidence type="ECO:0000313" key="2">
    <source>
        <dbReference type="EMBL" id="ACN14635.1"/>
    </source>
</evidence>
<keyword evidence="1" id="KW-0732">Signal</keyword>
<dbReference type="OrthoDB" id="5420889at2"/>
<dbReference type="STRING" id="177437.HRM2_15260"/>
<dbReference type="SUPFAM" id="SSF69318">
    <property type="entry name" value="Integrin alpha N-terminal domain"/>
    <property type="match status" value="1"/>
</dbReference>
<dbReference type="eggNOG" id="ENOG5033WDS">
    <property type="taxonomic scope" value="Bacteria"/>
</dbReference>
<dbReference type="InterPro" id="IPR028994">
    <property type="entry name" value="Integrin_alpha_N"/>
</dbReference>
<evidence type="ECO:0008006" key="4">
    <source>
        <dbReference type="Google" id="ProtNLM"/>
    </source>
</evidence>
<dbReference type="AlphaFoldDB" id="C0Q9S1"/>
<keyword evidence="3" id="KW-1185">Reference proteome</keyword>
<evidence type="ECO:0000313" key="3">
    <source>
        <dbReference type="Proteomes" id="UP000000442"/>
    </source>
</evidence>
<organism evidence="2 3">
    <name type="scientific">Desulforapulum autotrophicum (strain ATCC 43914 / DSM 3382 / VKM B-1955 / HRM2)</name>
    <name type="common">Desulfobacterium autotrophicum</name>
    <dbReference type="NCBI Taxonomy" id="177437"/>
    <lineage>
        <taxon>Bacteria</taxon>
        <taxon>Pseudomonadati</taxon>
        <taxon>Thermodesulfobacteriota</taxon>
        <taxon>Desulfobacteria</taxon>
        <taxon>Desulfobacterales</taxon>
        <taxon>Desulfobacteraceae</taxon>
        <taxon>Desulforapulum</taxon>
    </lineage>
</organism>
<gene>
    <name evidence="2" type="ordered locus">HRM2_15260</name>
</gene>
<dbReference type="KEGG" id="dat:HRM2_15260"/>
<accession>C0Q9S1</accession>
<protein>
    <recommendedName>
        <fullName evidence="4">VCBS repeat-containing protein</fullName>
    </recommendedName>
</protein>
<dbReference type="Proteomes" id="UP000000442">
    <property type="component" value="Chromosome"/>
</dbReference>
<evidence type="ECO:0000256" key="1">
    <source>
        <dbReference type="SAM" id="SignalP"/>
    </source>
</evidence>
<proteinExistence type="predicted"/>
<sequence>MNNKKSFAWFTLFVLLLLSYPKAPQANGLDWSETLSFLREKFPRAYVHMGDVVETNGNRVVFNLKTGTTELPSRGSELMVTSHEPGVPVYLQKESGIIKVISILDDRVLAQGVASFKGSFEKGDSIVMPASPTVYLYTQIRDKESFLPYKNLLQGLIDEHLEVVETHDATISNNGGPYGVLLRLDAGNGYLATKIQSIYSGNTFYSGSVPLETAVALSNPDENKVNVNIPEKQAVAPMVLDGTVHPRKTQTLDGEGYLSLDGEYKRLVFADMDADGKQELILLKDQGIFGFKPVDGKYLAWKHFLFKGSDLLGIHLHCGDMDMDGKDELLVTLVEETEHLGKKDSILKSLILTFANDTLTILDEHLPFYLRTIQDRGGKVVFIGQAGGQYEPYAGPIFQIHYDKNQKKVVKGPLYKPAAEVFSLYQFNLDPFDEDRLLILEPNNDLYGYHASSEKIGTISPRNYGAYEEISYPVKLKKEVYSQGEFYGIGYKTVFAPRRFVLNKEHANLVFLINKERASNIARAAFNKFLGKSSAKDQILGIMWQGDRLIEPWKSEAMERDIIDFCFAGGYIHILGRNTNGNCFVSPIL</sequence>